<accession>A0ABS7FEL4</accession>
<dbReference type="Pfam" id="PF13682">
    <property type="entry name" value="CZB"/>
    <property type="match status" value="1"/>
</dbReference>
<keyword evidence="3" id="KW-1185">Reference proteome</keyword>
<comment type="caution">
    <text evidence="2">The sequence shown here is derived from an EMBL/GenBank/DDBJ whole genome shotgun (WGS) entry which is preliminary data.</text>
</comment>
<dbReference type="EMBL" id="JAHDTB010000010">
    <property type="protein sequence ID" value="MBW8288514.1"/>
    <property type="molecule type" value="Genomic_DNA"/>
</dbReference>
<feature type="domain" description="Chemoreceptor zinc-binding" evidence="1">
    <location>
        <begin position="10"/>
        <end position="75"/>
    </location>
</feature>
<name>A0ABS7FEL4_9NEIS</name>
<organism evidence="2 3">
    <name type="scientific">Chromobacterium subtsugae</name>
    <dbReference type="NCBI Taxonomy" id="251747"/>
    <lineage>
        <taxon>Bacteria</taxon>
        <taxon>Pseudomonadati</taxon>
        <taxon>Pseudomonadota</taxon>
        <taxon>Betaproteobacteria</taxon>
        <taxon>Neisseriales</taxon>
        <taxon>Chromobacteriaceae</taxon>
        <taxon>Chromobacterium</taxon>
    </lineage>
</organism>
<protein>
    <submittedName>
        <fullName evidence="2">CZB domain-containing protein</fullName>
    </submittedName>
</protein>
<reference evidence="2 3" key="1">
    <citation type="submission" date="2021-05" db="EMBL/GenBank/DDBJ databases">
        <title>Draft Whole Genome Sequencing Of Biosensor Chromobacterium violaceum Strain CV026 Reveals A Regulatory RNA In Chromobacterium violaceum Phenotype Regulatory Network.</title>
        <authorList>
            <person name="Hong K.W."/>
            <person name="Chan K.G."/>
            <person name="Chang C.-Y."/>
        </authorList>
    </citation>
    <scope>NUCLEOTIDE SEQUENCE [LARGE SCALE GENOMIC DNA]</scope>
    <source>
        <strain evidence="2 3">ATCC 31532</strain>
    </source>
</reference>
<proteinExistence type="predicted"/>
<sequence length="117" mass="13222">MDLQQALLKHVEWETRFRVAIFMQERMDEDNIGRDDCCELGKWLHGPGQSRFGHLSVYQTCLSRHAILHLEAAKIAGLVNRQQFSQAEQALDDGAYAVAASAASVAIEQLRQQTEPR</sequence>
<evidence type="ECO:0000313" key="2">
    <source>
        <dbReference type="EMBL" id="MBW8288514.1"/>
    </source>
</evidence>
<dbReference type="GeneID" id="89686140"/>
<dbReference type="RefSeq" id="WP_043581461.1">
    <property type="nucleotide sequence ID" value="NZ_CP142381.1"/>
</dbReference>
<gene>
    <name evidence="2" type="ORF">KIF53_12835</name>
</gene>
<dbReference type="InterPro" id="IPR025991">
    <property type="entry name" value="Chemoreceptor_zinc-bind_dom"/>
</dbReference>
<dbReference type="Proteomes" id="UP000711178">
    <property type="component" value="Unassembled WGS sequence"/>
</dbReference>
<evidence type="ECO:0000259" key="1">
    <source>
        <dbReference type="Pfam" id="PF13682"/>
    </source>
</evidence>
<evidence type="ECO:0000313" key="3">
    <source>
        <dbReference type="Proteomes" id="UP000711178"/>
    </source>
</evidence>
<dbReference type="Gene3D" id="1.20.120.30">
    <property type="entry name" value="Aspartate receptor, ligand-binding domain"/>
    <property type="match status" value="1"/>
</dbReference>